<protein>
    <submittedName>
        <fullName evidence="8">Alkyl hydroperoxide reductase/ Thiol specific antioxidant/ Mal allergen</fullName>
    </submittedName>
</protein>
<dbReference type="PANTHER" id="PTHR42852:SF6">
    <property type="entry name" value="THIOL:DISULFIDE INTERCHANGE PROTEIN DSBE"/>
    <property type="match status" value="1"/>
</dbReference>
<name>A0A979G2E9_CHIPD</name>
<dbReference type="InterPro" id="IPR013766">
    <property type="entry name" value="Thioredoxin_domain"/>
</dbReference>
<keyword evidence="4" id="KW-0676">Redox-active center</keyword>
<feature type="signal peptide" evidence="6">
    <location>
        <begin position="1"/>
        <end position="18"/>
    </location>
</feature>
<evidence type="ECO:0000256" key="2">
    <source>
        <dbReference type="ARBA" id="ARBA00022748"/>
    </source>
</evidence>
<evidence type="ECO:0000313" key="9">
    <source>
        <dbReference type="Proteomes" id="UP000002215"/>
    </source>
</evidence>
<keyword evidence="3" id="KW-1015">Disulfide bond</keyword>
<dbReference type="InterPro" id="IPR050553">
    <property type="entry name" value="Thioredoxin_ResA/DsbE_sf"/>
</dbReference>
<accession>A0A979G2E9</accession>
<dbReference type="PROSITE" id="PS51352">
    <property type="entry name" value="THIOREDOXIN_2"/>
    <property type="match status" value="1"/>
</dbReference>
<dbReference type="PROSITE" id="PS00194">
    <property type="entry name" value="THIOREDOXIN_1"/>
    <property type="match status" value="1"/>
</dbReference>
<evidence type="ECO:0000256" key="3">
    <source>
        <dbReference type="ARBA" id="ARBA00023157"/>
    </source>
</evidence>
<proteinExistence type="predicted"/>
<dbReference type="GO" id="GO:0016209">
    <property type="term" value="F:antioxidant activity"/>
    <property type="evidence" value="ECO:0007669"/>
    <property type="project" value="InterPro"/>
</dbReference>
<dbReference type="OrthoDB" id="750178at2"/>
<dbReference type="KEGG" id="cpi:Cpin_2112"/>
<dbReference type="Gene3D" id="3.40.30.10">
    <property type="entry name" value="Glutaredoxin"/>
    <property type="match status" value="1"/>
</dbReference>
<dbReference type="Pfam" id="PF00578">
    <property type="entry name" value="AhpC-TSA"/>
    <property type="match status" value="1"/>
</dbReference>
<dbReference type="Pfam" id="PF14289">
    <property type="entry name" value="DUF4369"/>
    <property type="match status" value="1"/>
</dbReference>
<dbReference type="GO" id="GO:0016491">
    <property type="term" value="F:oxidoreductase activity"/>
    <property type="evidence" value="ECO:0007669"/>
    <property type="project" value="InterPro"/>
</dbReference>
<dbReference type="EMBL" id="CP001699">
    <property type="protein sequence ID" value="ACU59605.1"/>
    <property type="molecule type" value="Genomic_DNA"/>
</dbReference>
<dbReference type="GO" id="GO:0030313">
    <property type="term" value="C:cell envelope"/>
    <property type="evidence" value="ECO:0007669"/>
    <property type="project" value="UniProtKB-SubCell"/>
</dbReference>
<dbReference type="InterPro" id="IPR036249">
    <property type="entry name" value="Thioredoxin-like_sf"/>
</dbReference>
<evidence type="ECO:0000256" key="5">
    <source>
        <dbReference type="SAM" id="Coils"/>
    </source>
</evidence>
<evidence type="ECO:0000259" key="7">
    <source>
        <dbReference type="PROSITE" id="PS51352"/>
    </source>
</evidence>
<dbReference type="AlphaFoldDB" id="A0A979G2E9"/>
<feature type="domain" description="Thioredoxin" evidence="7">
    <location>
        <begin position="235"/>
        <end position="376"/>
    </location>
</feature>
<dbReference type="PANTHER" id="PTHR42852">
    <property type="entry name" value="THIOL:DISULFIDE INTERCHANGE PROTEIN DSBE"/>
    <property type="match status" value="1"/>
</dbReference>
<dbReference type="Proteomes" id="UP000002215">
    <property type="component" value="Chromosome"/>
</dbReference>
<evidence type="ECO:0000256" key="1">
    <source>
        <dbReference type="ARBA" id="ARBA00004196"/>
    </source>
</evidence>
<gene>
    <name evidence="8" type="ordered locus">Cpin_2112</name>
</gene>
<dbReference type="InterPro" id="IPR000866">
    <property type="entry name" value="AhpC/TSA"/>
</dbReference>
<evidence type="ECO:0000313" key="8">
    <source>
        <dbReference type="EMBL" id="ACU59605.1"/>
    </source>
</evidence>
<comment type="subcellular location">
    <subcellularLocation>
        <location evidence="1">Cell envelope</location>
    </subcellularLocation>
</comment>
<keyword evidence="5" id="KW-0175">Coiled coil</keyword>
<dbReference type="InterPro" id="IPR025380">
    <property type="entry name" value="DUF4369"/>
</dbReference>
<evidence type="ECO:0000256" key="6">
    <source>
        <dbReference type="SAM" id="SignalP"/>
    </source>
</evidence>
<sequence>MKRIFTAALLCMPGMLLAQKPFKLSGKVGVLDKPARAYLLYSYNSKTTLDSTDISAGDFAFSGKLDYPVTATVIISHDGKTMREMREQDKLNIYLEPGDRTMLPADSIARSGVNGSAINDAYVKLCNALAPVEMELMNIYRKYAIATAEERKSESFKKEMEAAEEANDKAKKAVQLDFIQRHPNSIVSLHTIQDYGGAVPQYEVVQPLFEGLAKEIKTSVPGKKYSEYLVKISRTAIGKVAPEIALPDTAGNVIKLSSLKGKYVLIDFWASWCGPCRAENPAVVEAYNKYKSHGFEVLGVSLDKGPSKSAWIKAIKDDGLTWLQVSDLQYWKSPTAGEYGIRAIPQNFLLDPEGKIIAKNLRGEELDKKLKETFAM</sequence>
<organism evidence="8 9">
    <name type="scientific">Chitinophaga pinensis (strain ATCC 43595 / DSM 2588 / LMG 13176 / NBRC 15968 / NCIMB 11800 / UQM 2034)</name>
    <dbReference type="NCBI Taxonomy" id="485918"/>
    <lineage>
        <taxon>Bacteria</taxon>
        <taxon>Pseudomonadati</taxon>
        <taxon>Bacteroidota</taxon>
        <taxon>Chitinophagia</taxon>
        <taxon>Chitinophagales</taxon>
        <taxon>Chitinophagaceae</taxon>
        <taxon>Chitinophaga</taxon>
    </lineage>
</organism>
<dbReference type="GO" id="GO:0017004">
    <property type="term" value="P:cytochrome complex assembly"/>
    <property type="evidence" value="ECO:0007669"/>
    <property type="project" value="UniProtKB-KW"/>
</dbReference>
<dbReference type="SUPFAM" id="SSF52833">
    <property type="entry name" value="Thioredoxin-like"/>
    <property type="match status" value="1"/>
</dbReference>
<dbReference type="InterPro" id="IPR017937">
    <property type="entry name" value="Thioredoxin_CS"/>
</dbReference>
<keyword evidence="6" id="KW-0732">Signal</keyword>
<evidence type="ECO:0000256" key="4">
    <source>
        <dbReference type="ARBA" id="ARBA00023284"/>
    </source>
</evidence>
<feature type="chain" id="PRO_5037217816" evidence="6">
    <location>
        <begin position="19"/>
        <end position="376"/>
    </location>
</feature>
<reference evidence="9" key="1">
    <citation type="submission" date="2009-08" db="EMBL/GenBank/DDBJ databases">
        <title>The complete genome of Chitinophaga pinensis DSM 2588.</title>
        <authorList>
            <consortium name="US DOE Joint Genome Institute (JGI-PGF)"/>
            <person name="Lucas S."/>
            <person name="Copeland A."/>
            <person name="Lapidus A."/>
            <person name="Glavina del Rio T."/>
            <person name="Dalin E."/>
            <person name="Tice H."/>
            <person name="Bruce D."/>
            <person name="Goodwin L."/>
            <person name="Pitluck S."/>
            <person name="Kyrpides N."/>
            <person name="Mavromatis K."/>
            <person name="Ivanova N."/>
            <person name="Mikhailova N."/>
            <person name="Sims D."/>
            <person name="Meinche L."/>
            <person name="Brettin T."/>
            <person name="Detter J.C."/>
            <person name="Han C."/>
            <person name="Larimer F."/>
            <person name="Land M."/>
            <person name="Hauser L."/>
            <person name="Markowitz V."/>
            <person name="Cheng J.-F."/>
            <person name="Hugenholtz P."/>
            <person name="Woyke T."/>
            <person name="Wu D."/>
            <person name="Spring S."/>
            <person name="Klenk H.-P."/>
            <person name="Eisen J.A."/>
        </authorList>
    </citation>
    <scope>NUCLEOTIDE SEQUENCE [LARGE SCALE GENOMIC DNA]</scope>
    <source>
        <strain evidence="9">ATCC 43595 / DSM 2588 / LMG 13176 / NBRC 15968 / NCIMB 11800 / UQM 2034</strain>
    </source>
</reference>
<feature type="coiled-coil region" evidence="5">
    <location>
        <begin position="146"/>
        <end position="173"/>
    </location>
</feature>
<dbReference type="RefSeq" id="WP_012789781.1">
    <property type="nucleotide sequence ID" value="NC_013132.1"/>
</dbReference>
<keyword evidence="2" id="KW-0201">Cytochrome c-type biogenesis</keyword>
<reference evidence="8 9" key="2">
    <citation type="journal article" date="2010" name="Stand. Genomic Sci.">
        <title>Complete genome sequence of Chitinophaga pinensis type strain (UQM 2034).</title>
        <authorList>
            <person name="Glavina Del Rio T."/>
            <person name="Abt B."/>
            <person name="Spring S."/>
            <person name="Lapidus A."/>
            <person name="Nolan M."/>
            <person name="Tice H."/>
            <person name="Copeland A."/>
            <person name="Cheng J.F."/>
            <person name="Chen F."/>
            <person name="Bruce D."/>
            <person name="Goodwin L."/>
            <person name="Pitluck S."/>
            <person name="Ivanova N."/>
            <person name="Mavromatis K."/>
            <person name="Mikhailova N."/>
            <person name="Pati A."/>
            <person name="Chen A."/>
            <person name="Palaniappan K."/>
            <person name="Land M."/>
            <person name="Hauser L."/>
            <person name="Chang Y.J."/>
            <person name="Jeffries C.D."/>
            <person name="Chain P."/>
            <person name="Saunders E."/>
            <person name="Detter J.C."/>
            <person name="Brettin T."/>
            <person name="Rohde M."/>
            <person name="Goker M."/>
            <person name="Bristow J."/>
            <person name="Eisen J.A."/>
            <person name="Markowitz V."/>
            <person name="Hugenholtz P."/>
            <person name="Kyrpides N.C."/>
            <person name="Klenk H.P."/>
            <person name="Lucas S."/>
        </authorList>
    </citation>
    <scope>NUCLEOTIDE SEQUENCE [LARGE SCALE GENOMIC DNA]</scope>
    <source>
        <strain evidence="9">ATCC 43595 / DSM 2588 / LMG 13176 / NBRC 15968 / NCIMB 11800 / UQM 2034</strain>
    </source>
</reference>
<dbReference type="CDD" id="cd02966">
    <property type="entry name" value="TlpA_like_family"/>
    <property type="match status" value="1"/>
</dbReference>